<protein>
    <submittedName>
        <fullName evidence="2">Uncharacterized protein</fullName>
    </submittedName>
</protein>
<evidence type="ECO:0000256" key="1">
    <source>
        <dbReference type="SAM" id="MobiDB-lite"/>
    </source>
</evidence>
<feature type="compositionally biased region" description="Basic residues" evidence="1">
    <location>
        <begin position="51"/>
        <end position="62"/>
    </location>
</feature>
<accession>A0A8D8RQB3</accession>
<feature type="region of interest" description="Disordered" evidence="1">
    <location>
        <begin position="48"/>
        <end position="100"/>
    </location>
</feature>
<proteinExistence type="predicted"/>
<reference evidence="2" key="1">
    <citation type="submission" date="2021-05" db="EMBL/GenBank/DDBJ databases">
        <authorList>
            <person name="Alioto T."/>
            <person name="Alioto T."/>
            <person name="Gomez Garrido J."/>
        </authorList>
    </citation>
    <scope>NUCLEOTIDE SEQUENCE</scope>
</reference>
<feature type="compositionally biased region" description="Basic residues" evidence="1">
    <location>
        <begin position="73"/>
        <end position="84"/>
    </location>
</feature>
<sequence length="111" mass="12996">MVTINLLSNSVMKKKRVKLGKGKKNKKTKDMSVFELIRSLSWDFSLDSQQHSRRIKKKRQSVKNRQNSLLRPPHQRHIQSRGKKRECNVEHYDPQGLNTSRSLGLICNRAD</sequence>
<evidence type="ECO:0000313" key="2">
    <source>
        <dbReference type="EMBL" id="CAG6654451.1"/>
    </source>
</evidence>
<organism evidence="2">
    <name type="scientific">Cacopsylla melanoneura</name>
    <dbReference type="NCBI Taxonomy" id="428564"/>
    <lineage>
        <taxon>Eukaryota</taxon>
        <taxon>Metazoa</taxon>
        <taxon>Ecdysozoa</taxon>
        <taxon>Arthropoda</taxon>
        <taxon>Hexapoda</taxon>
        <taxon>Insecta</taxon>
        <taxon>Pterygota</taxon>
        <taxon>Neoptera</taxon>
        <taxon>Paraneoptera</taxon>
        <taxon>Hemiptera</taxon>
        <taxon>Sternorrhyncha</taxon>
        <taxon>Psylloidea</taxon>
        <taxon>Psyllidae</taxon>
        <taxon>Psyllinae</taxon>
        <taxon>Cacopsylla</taxon>
    </lineage>
</organism>
<name>A0A8D8RQB3_9HEMI</name>
<dbReference type="EMBL" id="HBUF01177849">
    <property type="protein sequence ID" value="CAG6654451.1"/>
    <property type="molecule type" value="Transcribed_RNA"/>
</dbReference>
<dbReference type="AlphaFoldDB" id="A0A8D8RQB3"/>